<dbReference type="RefSeq" id="WP_139079834.1">
    <property type="nucleotide sequence ID" value="NZ_VDFV01000001.1"/>
</dbReference>
<proteinExistence type="predicted"/>
<reference evidence="7 8" key="1">
    <citation type="submission" date="2019-06" db="EMBL/GenBank/DDBJ databases">
        <authorList>
            <person name="Jiang L."/>
        </authorList>
    </citation>
    <scope>NUCLEOTIDE SEQUENCE [LARGE SCALE GENOMIC DNA]</scope>
    <source>
        <strain evidence="7 8">YIM 48858</strain>
    </source>
</reference>
<evidence type="ECO:0000256" key="3">
    <source>
        <dbReference type="ARBA" id="ARBA00022989"/>
    </source>
</evidence>
<gene>
    <name evidence="7" type="ORF">FHG71_01540</name>
</gene>
<evidence type="ECO:0000313" key="8">
    <source>
        <dbReference type="Proteomes" id="UP000305709"/>
    </source>
</evidence>
<dbReference type="GO" id="GO:0097347">
    <property type="term" value="C:TAM protein secretion complex"/>
    <property type="evidence" value="ECO:0007669"/>
    <property type="project" value="TreeGrafter"/>
</dbReference>
<keyword evidence="2" id="KW-0812">Transmembrane</keyword>
<feature type="chain" id="PRO_5023151012" description="Translocation and assembly module TamB C-terminal domain-containing protein" evidence="5">
    <location>
        <begin position="19"/>
        <end position="1606"/>
    </location>
</feature>
<organism evidence="7 8">
    <name type="scientific">Rubellimicrobium roseum</name>
    <dbReference type="NCBI Taxonomy" id="687525"/>
    <lineage>
        <taxon>Bacteria</taxon>
        <taxon>Pseudomonadati</taxon>
        <taxon>Pseudomonadota</taxon>
        <taxon>Alphaproteobacteria</taxon>
        <taxon>Rhodobacterales</taxon>
        <taxon>Roseobacteraceae</taxon>
        <taxon>Rubellimicrobium</taxon>
    </lineage>
</organism>
<dbReference type="GO" id="GO:0005886">
    <property type="term" value="C:plasma membrane"/>
    <property type="evidence" value="ECO:0007669"/>
    <property type="project" value="InterPro"/>
</dbReference>
<feature type="domain" description="Translocation and assembly module TamB C-terminal" evidence="6">
    <location>
        <begin position="1253"/>
        <end position="1606"/>
    </location>
</feature>
<evidence type="ECO:0000256" key="1">
    <source>
        <dbReference type="ARBA" id="ARBA00004167"/>
    </source>
</evidence>
<dbReference type="GO" id="GO:0009306">
    <property type="term" value="P:protein secretion"/>
    <property type="evidence" value="ECO:0007669"/>
    <property type="project" value="InterPro"/>
</dbReference>
<sequence length="1606" mass="162346">MRLLPLLPLLALPLPALAQSSEETERDRGFLTGLIEDALSSTARQVVVEGFAGALSSQATAESITISDQEGVWLRATDLVLDWNRSALFGGRIEVEQLAAGSIEILRPPVPDPQAPTPEATPFALPELPVSVQIGELSTDRIVLGEPLLGEELVLTLDGSVNLAGGEGAADVVARIVEGSAGQLALDASYSNETRVLAVDLAVEEEAEGLVTRALGLPGLPSVALTVEGTAPIDNYEARLALATDGEPRIAGGFTLTTTATENGEVTSRALGLDVRGDVTPLLAPETAAFFGDDVVLRTKGIRREDGSIVLTSLGIQAEALALNGRAEITPQGWPARINLQGTVGNEEATPVPLPGVADTTVTGVTLDVNYDQAQGDAWTGTFAIEDFARPGLTLPALTLEGGGTIVPATATGSGEFTAILDYAARDLAFADGGLGEALGADLTGRVDLARTDDGGPLRINALTLSGPGIEAQVEGTVATSDGLQADTITRLQAQDLGRFAELSGLDLGGSAELTIGSVVRPLDGIFDATIEGATQDLALGIEPLDPLLSGTGEIAVAAARDEAGLRVRQLDISTPALDLTGTADITSGASTADFALDVTDLGLAFPELSGPGAVTGTFRREDSGAATFDAEATLPGAEVSVEATQAAASLGTEGERVPGLIDFTADAAVEELGSYQDLLATFAPDLGLAPRGAADLTLSGTTAQDASTFDVAVEARTQDLGLGIEPLDAVLGGAGTLTGQARRSGPDSFRVDDLRIDTDLLDGTVTAAFENGAGRADLDLALADVEPVLGGLSGPGRVTGTAERAADGTTDLDLVAKLPTGRAEVDGVLSSPEEGATFTGDLLADFSEIAPLGTLVGRDLGGAVTADLSGTARLDLSALDLDFEATTQDLQVGISQIDPLLAGAGAHTGRVERTPDGTLALQLLAMTPQVRAEGSGTLDPDSGEVRFDLNLPDVGVIAPGLSGPASATGTATRAADGSLAIDASATAPGARAVVDATVAPPEQGSEITGTADLSVADLGPWSNLAGVPLDGGLDAMVSGSALPSFERFDLSVEATTQDLDPGQPTLAQLLAGTGTLSAEVARAENGTIRVDRIAANFPNFTVTGDGRTADGATTLAFDARLADLGLFVPSFPGPVTARGTTTLGADGAVAVDANVTGPGGIDAAVAGTYGGAATNVAITGTAPLEIANAFLDPRSLEGLARFDLRLTAPSLDGLSGSVTTQDARLSVPTLGEAITGISGAASLSGGTATVDLAGNLASGGRIGITGPVALAPPFEANLSILGTGLVIRDPNLYEARGDAALSVTGPLAGGALISGGVDLSTVELRVPSSTVGALGEPLPVFHIEPSVPVQRTLERAGLADAAAAASAGTDGGAAGGFGLDILLNAPNQVFVRGRGLDAELGGSLRLTGTTNQVIPIGQFSLLRGRLSILGQRFDLTEGSATIQGDFNPYLRLVARTRARSGTDIAVILEGPLASPEVTFESTPELPQDEVLAQLLFGVDIASITPFQAVQLAAAVSELAGGGGGLVQDLRAGAGLADLDVTTTEGGNVALRLGRYVSENVYTDVVVSQESTEATINLDLTPDLTVRAGVGTTGETSLGIFFERDY</sequence>
<name>A0A5C4NLH4_9RHOB</name>
<keyword evidence="4" id="KW-0472">Membrane</keyword>
<comment type="subcellular location">
    <subcellularLocation>
        <location evidence="1">Membrane</location>
        <topology evidence="1">Single-pass membrane protein</topology>
    </subcellularLocation>
</comment>
<dbReference type="PANTHER" id="PTHR36985">
    <property type="entry name" value="TRANSLOCATION AND ASSEMBLY MODULE SUBUNIT TAMB"/>
    <property type="match status" value="1"/>
</dbReference>
<dbReference type="Proteomes" id="UP000305709">
    <property type="component" value="Unassembled WGS sequence"/>
</dbReference>
<dbReference type="OrthoDB" id="7784409at2"/>
<keyword evidence="3" id="KW-1133">Transmembrane helix</keyword>
<comment type="caution">
    <text evidence="7">The sequence shown here is derived from an EMBL/GenBank/DDBJ whole genome shotgun (WGS) entry which is preliminary data.</text>
</comment>
<dbReference type="PANTHER" id="PTHR36985:SF1">
    <property type="entry name" value="TRANSLOCATION AND ASSEMBLY MODULE SUBUNIT TAMB"/>
    <property type="match status" value="1"/>
</dbReference>
<keyword evidence="8" id="KW-1185">Reference proteome</keyword>
<feature type="signal peptide" evidence="5">
    <location>
        <begin position="1"/>
        <end position="18"/>
    </location>
</feature>
<evidence type="ECO:0000256" key="2">
    <source>
        <dbReference type="ARBA" id="ARBA00022692"/>
    </source>
</evidence>
<evidence type="ECO:0000256" key="4">
    <source>
        <dbReference type="ARBA" id="ARBA00023136"/>
    </source>
</evidence>
<dbReference type="EMBL" id="VDFV01000001">
    <property type="protein sequence ID" value="TNC74840.1"/>
    <property type="molecule type" value="Genomic_DNA"/>
</dbReference>
<evidence type="ECO:0000313" key="7">
    <source>
        <dbReference type="EMBL" id="TNC74840.1"/>
    </source>
</evidence>
<accession>A0A5C4NLH4</accession>
<evidence type="ECO:0000256" key="5">
    <source>
        <dbReference type="SAM" id="SignalP"/>
    </source>
</evidence>
<dbReference type="Pfam" id="PF04357">
    <property type="entry name" value="TamB"/>
    <property type="match status" value="1"/>
</dbReference>
<keyword evidence="5" id="KW-0732">Signal</keyword>
<protein>
    <recommendedName>
        <fullName evidence="6">Translocation and assembly module TamB C-terminal domain-containing protein</fullName>
    </recommendedName>
</protein>
<evidence type="ECO:0000259" key="6">
    <source>
        <dbReference type="Pfam" id="PF04357"/>
    </source>
</evidence>
<dbReference type="InterPro" id="IPR007452">
    <property type="entry name" value="TamB_C"/>
</dbReference>